<organism evidence="2 3">
    <name type="scientific">Thalassiosira oceanica</name>
    <name type="common">Marine diatom</name>
    <dbReference type="NCBI Taxonomy" id="159749"/>
    <lineage>
        <taxon>Eukaryota</taxon>
        <taxon>Sar</taxon>
        <taxon>Stramenopiles</taxon>
        <taxon>Ochrophyta</taxon>
        <taxon>Bacillariophyta</taxon>
        <taxon>Coscinodiscophyceae</taxon>
        <taxon>Thalassiosirophycidae</taxon>
        <taxon>Thalassiosirales</taxon>
        <taxon>Thalassiosiraceae</taxon>
        <taxon>Thalassiosira</taxon>
    </lineage>
</organism>
<evidence type="ECO:0000256" key="1">
    <source>
        <dbReference type="SAM" id="MobiDB-lite"/>
    </source>
</evidence>
<feature type="region of interest" description="Disordered" evidence="1">
    <location>
        <begin position="1"/>
        <end position="23"/>
    </location>
</feature>
<evidence type="ECO:0000313" key="2">
    <source>
        <dbReference type="EMBL" id="EJK44708.1"/>
    </source>
</evidence>
<dbReference type="EMBL" id="AGNL01049325">
    <property type="protein sequence ID" value="EJK44708.1"/>
    <property type="molecule type" value="Genomic_DNA"/>
</dbReference>
<dbReference type="AlphaFoldDB" id="K0QZ44"/>
<comment type="caution">
    <text evidence="2">The sequence shown here is derived from an EMBL/GenBank/DDBJ whole genome shotgun (WGS) entry which is preliminary data.</text>
</comment>
<keyword evidence="3" id="KW-1185">Reference proteome</keyword>
<name>K0QZ44_THAOC</name>
<evidence type="ECO:0000313" key="3">
    <source>
        <dbReference type="Proteomes" id="UP000266841"/>
    </source>
</evidence>
<accession>K0QZ44</accession>
<dbReference type="Proteomes" id="UP000266841">
    <property type="component" value="Unassembled WGS sequence"/>
</dbReference>
<reference evidence="2 3" key="1">
    <citation type="journal article" date="2012" name="Genome Biol.">
        <title>Genome and low-iron response of an oceanic diatom adapted to chronic iron limitation.</title>
        <authorList>
            <person name="Lommer M."/>
            <person name="Specht M."/>
            <person name="Roy A.S."/>
            <person name="Kraemer L."/>
            <person name="Andreson R."/>
            <person name="Gutowska M.A."/>
            <person name="Wolf J."/>
            <person name="Bergner S.V."/>
            <person name="Schilhabel M.B."/>
            <person name="Klostermeier U.C."/>
            <person name="Beiko R.G."/>
            <person name="Rosenstiel P."/>
            <person name="Hippler M."/>
            <person name="Laroche J."/>
        </authorList>
    </citation>
    <scope>NUCLEOTIDE SEQUENCE [LARGE SCALE GENOMIC DNA]</scope>
    <source>
        <strain evidence="2 3">CCMP1005</strain>
    </source>
</reference>
<gene>
    <name evidence="2" type="ORF">THAOC_36735</name>
</gene>
<sequence length="69" mass="7080">MPGGWAGKKSLQKQLGPPPPHGTALECTSTSFVCGHYRVAYHTDTGRRPGIGSVLGVLGIGFSVSSVGI</sequence>
<proteinExistence type="predicted"/>
<protein>
    <submittedName>
        <fullName evidence="2">Uncharacterized protein</fullName>
    </submittedName>
</protein>